<dbReference type="EMBL" id="CM027683">
    <property type="protein sequence ID" value="KAG0533438.1"/>
    <property type="molecule type" value="Genomic_DNA"/>
</dbReference>
<sequence>MSEGECTRVGHRNLQGHLGLLPATRGRCSPSTAPPLSRRCGAATTCWTAHAGLLRPTSPVG</sequence>
<protein>
    <submittedName>
        <fullName evidence="1">Uncharacterized protein</fullName>
    </submittedName>
</protein>
<name>A0A921R3Q2_SORBI</name>
<comment type="caution">
    <text evidence="1">The sequence shown here is derived from an EMBL/GenBank/DDBJ whole genome shotgun (WGS) entry which is preliminary data.</text>
</comment>
<organism evidence="1 2">
    <name type="scientific">Sorghum bicolor</name>
    <name type="common">Sorghum</name>
    <name type="synonym">Sorghum vulgare</name>
    <dbReference type="NCBI Taxonomy" id="4558"/>
    <lineage>
        <taxon>Eukaryota</taxon>
        <taxon>Viridiplantae</taxon>
        <taxon>Streptophyta</taxon>
        <taxon>Embryophyta</taxon>
        <taxon>Tracheophyta</taxon>
        <taxon>Spermatophyta</taxon>
        <taxon>Magnoliopsida</taxon>
        <taxon>Liliopsida</taxon>
        <taxon>Poales</taxon>
        <taxon>Poaceae</taxon>
        <taxon>PACMAD clade</taxon>
        <taxon>Panicoideae</taxon>
        <taxon>Andropogonodae</taxon>
        <taxon>Andropogoneae</taxon>
        <taxon>Sorghinae</taxon>
        <taxon>Sorghum</taxon>
    </lineage>
</organism>
<reference evidence="1" key="1">
    <citation type="journal article" date="2019" name="BMC Genomics">
        <title>A new reference genome for Sorghum bicolor reveals high levels of sequence similarity between sweet and grain genotypes: implications for the genetics of sugar metabolism.</title>
        <authorList>
            <person name="Cooper E.A."/>
            <person name="Brenton Z.W."/>
            <person name="Flinn B.S."/>
            <person name="Jenkins J."/>
            <person name="Shu S."/>
            <person name="Flowers D."/>
            <person name="Luo F."/>
            <person name="Wang Y."/>
            <person name="Xia P."/>
            <person name="Barry K."/>
            <person name="Daum C."/>
            <person name="Lipzen A."/>
            <person name="Yoshinaga Y."/>
            <person name="Schmutz J."/>
            <person name="Saski C."/>
            <person name="Vermerris W."/>
            <person name="Kresovich S."/>
        </authorList>
    </citation>
    <scope>NUCLEOTIDE SEQUENCE</scope>
</reference>
<accession>A0A921R3Q2</accession>
<gene>
    <name evidence="1" type="ORF">BDA96_04G193600</name>
</gene>
<reference evidence="1" key="2">
    <citation type="submission" date="2020-10" db="EMBL/GenBank/DDBJ databases">
        <authorList>
            <person name="Cooper E.A."/>
            <person name="Brenton Z.W."/>
            <person name="Flinn B.S."/>
            <person name="Jenkins J."/>
            <person name="Shu S."/>
            <person name="Flowers D."/>
            <person name="Luo F."/>
            <person name="Wang Y."/>
            <person name="Xia P."/>
            <person name="Barry K."/>
            <person name="Daum C."/>
            <person name="Lipzen A."/>
            <person name="Yoshinaga Y."/>
            <person name="Schmutz J."/>
            <person name="Saski C."/>
            <person name="Vermerris W."/>
            <person name="Kresovich S."/>
        </authorList>
    </citation>
    <scope>NUCLEOTIDE SEQUENCE</scope>
</reference>
<evidence type="ECO:0000313" key="2">
    <source>
        <dbReference type="Proteomes" id="UP000807115"/>
    </source>
</evidence>
<proteinExistence type="predicted"/>
<dbReference type="AlphaFoldDB" id="A0A921R3Q2"/>
<evidence type="ECO:0000313" key="1">
    <source>
        <dbReference type="EMBL" id="KAG0533438.1"/>
    </source>
</evidence>
<dbReference type="Proteomes" id="UP000807115">
    <property type="component" value="Chromosome 4"/>
</dbReference>